<evidence type="ECO:0000259" key="1">
    <source>
        <dbReference type="PROSITE" id="PS51186"/>
    </source>
</evidence>
<dbReference type="Gene3D" id="3.40.630.30">
    <property type="match status" value="1"/>
</dbReference>
<reference evidence="2 3" key="1">
    <citation type="submission" date="2021-10" db="EMBL/GenBank/DDBJ databases">
        <title>Anaerobic single-cell dispensing facilitates the cultivation of human gut bacteria.</title>
        <authorList>
            <person name="Afrizal A."/>
        </authorList>
    </citation>
    <scope>NUCLEOTIDE SEQUENCE [LARGE SCALE GENOMIC DNA]</scope>
    <source>
        <strain evidence="2 3">CLA-AA-H244</strain>
    </source>
</reference>
<dbReference type="PANTHER" id="PTHR43415">
    <property type="entry name" value="SPERMIDINE N(1)-ACETYLTRANSFERASE"/>
    <property type="match status" value="1"/>
</dbReference>
<protein>
    <submittedName>
        <fullName evidence="2">GNAT family N-acetyltransferase</fullName>
    </submittedName>
</protein>
<dbReference type="GO" id="GO:0016747">
    <property type="term" value="F:acyltransferase activity, transferring groups other than amino-acyl groups"/>
    <property type="evidence" value="ECO:0007669"/>
    <property type="project" value="InterPro"/>
</dbReference>
<name>A0AAE3DN94_9FIRM</name>
<accession>A0AAE3DN94</accession>
<dbReference type="CDD" id="cd04301">
    <property type="entry name" value="NAT_SF"/>
    <property type="match status" value="1"/>
</dbReference>
<keyword evidence="3" id="KW-1185">Reference proteome</keyword>
<feature type="domain" description="N-acetyltransferase" evidence="1">
    <location>
        <begin position="21"/>
        <end position="189"/>
    </location>
</feature>
<proteinExistence type="predicted"/>
<evidence type="ECO:0000313" key="2">
    <source>
        <dbReference type="EMBL" id="MCC2167253.1"/>
    </source>
</evidence>
<dbReference type="PANTHER" id="PTHR43415:SF3">
    <property type="entry name" value="GNAT-FAMILY ACETYLTRANSFERASE"/>
    <property type="match status" value="1"/>
</dbReference>
<dbReference type="SUPFAM" id="SSF55729">
    <property type="entry name" value="Acyl-CoA N-acyltransferases (Nat)"/>
    <property type="match status" value="1"/>
</dbReference>
<comment type="caution">
    <text evidence="2">The sequence shown here is derived from an EMBL/GenBank/DDBJ whole genome shotgun (WGS) entry which is preliminary data.</text>
</comment>
<evidence type="ECO:0000313" key="3">
    <source>
        <dbReference type="Proteomes" id="UP001199355"/>
    </source>
</evidence>
<dbReference type="InterPro" id="IPR016181">
    <property type="entry name" value="Acyl_CoA_acyltransferase"/>
</dbReference>
<dbReference type="Proteomes" id="UP001199355">
    <property type="component" value="Unassembled WGS sequence"/>
</dbReference>
<dbReference type="RefSeq" id="WP_308728007.1">
    <property type="nucleotide sequence ID" value="NZ_JAJEQF010000010.1"/>
</dbReference>
<gene>
    <name evidence="2" type="ORF">LKD45_06000</name>
</gene>
<organism evidence="2 3">
    <name type="scientific">Gallintestinimicrobium propionicum</name>
    <dbReference type="NCBI Taxonomy" id="2981770"/>
    <lineage>
        <taxon>Bacteria</taxon>
        <taxon>Bacillati</taxon>
        <taxon>Bacillota</taxon>
        <taxon>Clostridia</taxon>
        <taxon>Lachnospirales</taxon>
        <taxon>Lachnospiraceae</taxon>
        <taxon>Gallintestinimicrobium</taxon>
    </lineage>
</organism>
<sequence length="192" mass="21590">MTTDLYYETARKLVLKDKREVFVRQLNAGDAEAMLVYLQKTAQETHFLMRLPEEAVYTLENERKILQNTRESKQTFMLGALTQDGSVVGNVGIFPIGERFKVRHRASLGIAVVQEYWNTGLGTVLINGAIDLARKAGYEQLELGVFSDNSSALHLYQKLGFQEVGRMPNAFKLPDGSYADEIMMVLSFTNAS</sequence>
<dbReference type="InterPro" id="IPR000182">
    <property type="entry name" value="GNAT_dom"/>
</dbReference>
<dbReference type="EMBL" id="JAJEQF010000010">
    <property type="protein sequence ID" value="MCC2167253.1"/>
    <property type="molecule type" value="Genomic_DNA"/>
</dbReference>
<dbReference type="Pfam" id="PF00583">
    <property type="entry name" value="Acetyltransf_1"/>
    <property type="match status" value="1"/>
</dbReference>
<dbReference type="PROSITE" id="PS51186">
    <property type="entry name" value="GNAT"/>
    <property type="match status" value="1"/>
</dbReference>
<dbReference type="AlphaFoldDB" id="A0AAE3DN94"/>